<keyword evidence="2" id="KW-1185">Reference proteome</keyword>
<sequence length="108" mass="12679">MLLFDSAWLHQQYAIFHEVAALGRLAFGQRFNTDLLPDTVSVPWSFGEDIHAEILYREPISVRTSCNLLTQGKTKDSDPLLSPVHIITLENEYTRMNRHYWKEFKRDK</sequence>
<accession>A0A8X6R0C0</accession>
<gene>
    <name evidence="1" type="ORF">NPIL_322951</name>
</gene>
<organism evidence="1 2">
    <name type="scientific">Nephila pilipes</name>
    <name type="common">Giant wood spider</name>
    <name type="synonym">Nephila maculata</name>
    <dbReference type="NCBI Taxonomy" id="299642"/>
    <lineage>
        <taxon>Eukaryota</taxon>
        <taxon>Metazoa</taxon>
        <taxon>Ecdysozoa</taxon>
        <taxon>Arthropoda</taxon>
        <taxon>Chelicerata</taxon>
        <taxon>Arachnida</taxon>
        <taxon>Araneae</taxon>
        <taxon>Araneomorphae</taxon>
        <taxon>Entelegynae</taxon>
        <taxon>Araneoidea</taxon>
        <taxon>Nephilidae</taxon>
        <taxon>Nephila</taxon>
    </lineage>
</organism>
<evidence type="ECO:0000313" key="1">
    <source>
        <dbReference type="EMBL" id="GFU63151.1"/>
    </source>
</evidence>
<dbReference type="Proteomes" id="UP000887013">
    <property type="component" value="Unassembled WGS sequence"/>
</dbReference>
<reference evidence="1" key="1">
    <citation type="submission" date="2020-08" db="EMBL/GenBank/DDBJ databases">
        <title>Multicomponent nature underlies the extraordinary mechanical properties of spider dragline silk.</title>
        <authorList>
            <person name="Kono N."/>
            <person name="Nakamura H."/>
            <person name="Mori M."/>
            <person name="Yoshida Y."/>
            <person name="Ohtoshi R."/>
            <person name="Malay A.D."/>
            <person name="Moran D.A.P."/>
            <person name="Tomita M."/>
            <person name="Numata K."/>
            <person name="Arakawa K."/>
        </authorList>
    </citation>
    <scope>NUCLEOTIDE SEQUENCE</scope>
</reference>
<dbReference type="AlphaFoldDB" id="A0A8X6R0C0"/>
<name>A0A8X6R0C0_NEPPI</name>
<evidence type="ECO:0000313" key="2">
    <source>
        <dbReference type="Proteomes" id="UP000887013"/>
    </source>
</evidence>
<protein>
    <submittedName>
        <fullName evidence="1">Uncharacterized protein</fullName>
    </submittedName>
</protein>
<dbReference type="EMBL" id="BMAW01041347">
    <property type="protein sequence ID" value="GFU63151.1"/>
    <property type="molecule type" value="Genomic_DNA"/>
</dbReference>
<comment type="caution">
    <text evidence="1">The sequence shown here is derived from an EMBL/GenBank/DDBJ whole genome shotgun (WGS) entry which is preliminary data.</text>
</comment>
<proteinExistence type="predicted"/>